<sequence>AFDRVGRRRDAHPRLPAEPQRAVPRADVRAVRAAGRGAGRRRRPGDRAVPHRAGVLLRDGPARHVLGRRRRRHAGDRVPGHPHHPRRVAEAGDRPDRRAGPGRRDRAGRGVRHRAGGPVGDLRLHRGAAGRGPRGDLRAGAAAADAAGGPGAVPHRRGVPGVPGAGGGPGHRGGGGRGAGRGGRPVRGHAGSGRARGPGGDEGAAAPPVLRLRRDGGPVGIAVRRRGGAGGRGRLHREAPSVLGARRGL</sequence>
<dbReference type="EC" id="4.2.1.18" evidence="2"/>
<keyword evidence="2" id="KW-0456">Lyase</keyword>
<evidence type="ECO:0000313" key="2">
    <source>
        <dbReference type="EMBL" id="CAA9293739.1"/>
    </source>
</evidence>
<reference evidence="2" key="1">
    <citation type="submission" date="2020-02" db="EMBL/GenBank/DDBJ databases">
        <authorList>
            <person name="Meier V. D."/>
        </authorList>
    </citation>
    <scope>NUCLEOTIDE SEQUENCE</scope>
    <source>
        <strain evidence="2">AVDCRST_MAG41</strain>
    </source>
</reference>
<feature type="compositionally biased region" description="Gly residues" evidence="1">
    <location>
        <begin position="161"/>
        <end position="202"/>
    </location>
</feature>
<dbReference type="GO" id="GO:0004490">
    <property type="term" value="F:methylglutaconyl-CoA hydratase activity"/>
    <property type="evidence" value="ECO:0007669"/>
    <property type="project" value="UniProtKB-EC"/>
</dbReference>
<name>A0A6J4K254_9ACTN</name>
<protein>
    <submittedName>
        <fullName evidence="2">Methylglutaconyl-CoA hydratase</fullName>
        <ecNumber evidence="2">4.2.1.18</ecNumber>
    </submittedName>
</protein>
<evidence type="ECO:0000256" key="1">
    <source>
        <dbReference type="SAM" id="MobiDB-lite"/>
    </source>
</evidence>
<proteinExistence type="predicted"/>
<feature type="compositionally biased region" description="Basic and acidic residues" evidence="1">
    <location>
        <begin position="87"/>
        <end position="108"/>
    </location>
</feature>
<feature type="non-terminal residue" evidence="2">
    <location>
        <position position="249"/>
    </location>
</feature>
<gene>
    <name evidence="2" type="ORF">AVDCRST_MAG41-4655</name>
</gene>
<dbReference type="AlphaFoldDB" id="A0A6J4K254"/>
<feature type="non-terminal residue" evidence="2">
    <location>
        <position position="1"/>
    </location>
</feature>
<feature type="compositionally biased region" description="Low complexity" evidence="1">
    <location>
        <begin position="138"/>
        <end position="147"/>
    </location>
</feature>
<accession>A0A6J4K254</accession>
<feature type="compositionally biased region" description="Basic residues" evidence="1">
    <location>
        <begin position="65"/>
        <end position="86"/>
    </location>
</feature>
<feature type="compositionally biased region" description="Basic residues" evidence="1">
    <location>
        <begin position="1"/>
        <end position="11"/>
    </location>
</feature>
<dbReference type="EMBL" id="CADCTP010000453">
    <property type="protein sequence ID" value="CAA9293739.1"/>
    <property type="molecule type" value="Genomic_DNA"/>
</dbReference>
<organism evidence="2">
    <name type="scientific">uncultured Mycobacteriales bacterium</name>
    <dbReference type="NCBI Taxonomy" id="581187"/>
    <lineage>
        <taxon>Bacteria</taxon>
        <taxon>Bacillati</taxon>
        <taxon>Actinomycetota</taxon>
        <taxon>Actinomycetes</taxon>
        <taxon>Mycobacteriales</taxon>
        <taxon>environmental samples</taxon>
    </lineage>
</organism>
<feature type="region of interest" description="Disordered" evidence="1">
    <location>
        <begin position="1"/>
        <end position="249"/>
    </location>
</feature>